<evidence type="ECO:0000259" key="3">
    <source>
        <dbReference type="PROSITE" id="PS50158"/>
    </source>
</evidence>
<feature type="compositionally biased region" description="Basic residues" evidence="2">
    <location>
        <begin position="33"/>
        <end position="42"/>
    </location>
</feature>
<dbReference type="PANTHER" id="PTHR31286">
    <property type="entry name" value="GLYCINE-RICH CELL WALL STRUCTURAL PROTEIN 1.8-LIKE"/>
    <property type="match status" value="1"/>
</dbReference>
<dbReference type="InterPro" id="IPR002156">
    <property type="entry name" value="RNaseH_domain"/>
</dbReference>
<dbReference type="InterPro" id="IPR036397">
    <property type="entry name" value="RNaseH_sf"/>
</dbReference>
<dbReference type="InterPro" id="IPR043502">
    <property type="entry name" value="DNA/RNA_pol_sf"/>
</dbReference>
<feature type="region of interest" description="Disordered" evidence="2">
    <location>
        <begin position="99"/>
        <end position="118"/>
    </location>
</feature>
<evidence type="ECO:0000256" key="2">
    <source>
        <dbReference type="SAM" id="MobiDB-lite"/>
    </source>
</evidence>
<dbReference type="InterPro" id="IPR000477">
    <property type="entry name" value="RT_dom"/>
</dbReference>
<dbReference type="GO" id="GO:0004523">
    <property type="term" value="F:RNA-DNA hybrid ribonuclease activity"/>
    <property type="evidence" value="ECO:0007669"/>
    <property type="project" value="InterPro"/>
</dbReference>
<dbReference type="GO" id="GO:0003676">
    <property type="term" value="F:nucleic acid binding"/>
    <property type="evidence" value="ECO:0007669"/>
    <property type="project" value="InterPro"/>
</dbReference>
<dbReference type="Gene3D" id="3.30.420.10">
    <property type="entry name" value="Ribonuclease H-like superfamily/Ribonuclease H"/>
    <property type="match status" value="1"/>
</dbReference>
<keyword evidence="1" id="KW-0479">Metal-binding</keyword>
<proteinExistence type="predicted"/>
<dbReference type="InterPro" id="IPR044730">
    <property type="entry name" value="RNase_H-like_dom_plant"/>
</dbReference>
<dbReference type="CDD" id="cd06222">
    <property type="entry name" value="RNase_H_like"/>
    <property type="match status" value="1"/>
</dbReference>
<dbReference type="InterPro" id="IPR026960">
    <property type="entry name" value="RVT-Znf"/>
</dbReference>
<evidence type="ECO:0000256" key="1">
    <source>
        <dbReference type="PROSITE-ProRule" id="PRU00047"/>
    </source>
</evidence>
<name>A0A2N9I3S3_FAGSY</name>
<dbReference type="Pfam" id="PF13966">
    <property type="entry name" value="zf-RVT"/>
    <property type="match status" value="1"/>
</dbReference>
<gene>
    <name evidence="6" type="ORF">FSB_LOCUS46877</name>
</gene>
<accession>A0A2N9I3S3</accession>
<feature type="domain" description="RNase H type-1" evidence="5">
    <location>
        <begin position="1624"/>
        <end position="1729"/>
    </location>
</feature>
<evidence type="ECO:0000313" key="6">
    <source>
        <dbReference type="EMBL" id="SPD18995.1"/>
    </source>
</evidence>
<evidence type="ECO:0000259" key="5">
    <source>
        <dbReference type="PROSITE" id="PS50879"/>
    </source>
</evidence>
<dbReference type="SUPFAM" id="SSF56672">
    <property type="entry name" value="DNA/RNA polymerases"/>
    <property type="match status" value="1"/>
</dbReference>
<dbReference type="InterPro" id="IPR040256">
    <property type="entry name" value="At4g02000-like"/>
</dbReference>
<dbReference type="PROSITE" id="PS50879">
    <property type="entry name" value="RNASE_H_1"/>
    <property type="match status" value="1"/>
</dbReference>
<feature type="domain" description="CCHC-type" evidence="3">
    <location>
        <begin position="303"/>
        <end position="317"/>
    </location>
</feature>
<dbReference type="InterPro" id="IPR025558">
    <property type="entry name" value="DUF4283"/>
</dbReference>
<evidence type="ECO:0008006" key="7">
    <source>
        <dbReference type="Google" id="ProtNLM"/>
    </source>
</evidence>
<feature type="region of interest" description="Disordered" evidence="2">
    <location>
        <begin position="1"/>
        <end position="70"/>
    </location>
</feature>
<dbReference type="PROSITE" id="PS50878">
    <property type="entry name" value="RT_POL"/>
    <property type="match status" value="1"/>
</dbReference>
<dbReference type="InterPro" id="IPR012337">
    <property type="entry name" value="RNaseH-like_sf"/>
</dbReference>
<dbReference type="PROSITE" id="PS50158">
    <property type="entry name" value="ZF_CCHC"/>
    <property type="match status" value="1"/>
</dbReference>
<protein>
    <recommendedName>
        <fullName evidence="7">Reverse transcriptase</fullName>
    </recommendedName>
</protein>
<dbReference type="SUPFAM" id="SSF56219">
    <property type="entry name" value="DNase I-like"/>
    <property type="match status" value="1"/>
</dbReference>
<dbReference type="Pfam" id="PF00078">
    <property type="entry name" value="RVT_1"/>
    <property type="match status" value="1"/>
</dbReference>
<dbReference type="PANTHER" id="PTHR31286:SF99">
    <property type="entry name" value="DUF4283 DOMAIN-CONTAINING PROTEIN"/>
    <property type="match status" value="1"/>
</dbReference>
<keyword evidence="1" id="KW-0862">Zinc</keyword>
<dbReference type="Pfam" id="PF14111">
    <property type="entry name" value="DUF4283"/>
    <property type="match status" value="1"/>
</dbReference>
<dbReference type="Pfam" id="PF13456">
    <property type="entry name" value="RVT_3"/>
    <property type="match status" value="1"/>
</dbReference>
<dbReference type="InterPro" id="IPR001878">
    <property type="entry name" value="Znf_CCHC"/>
</dbReference>
<dbReference type="CDD" id="cd01650">
    <property type="entry name" value="RT_nLTR_like"/>
    <property type="match status" value="1"/>
</dbReference>
<feature type="compositionally biased region" description="Basic and acidic residues" evidence="2">
    <location>
        <begin position="1"/>
        <end position="31"/>
    </location>
</feature>
<dbReference type="EMBL" id="OIVN01004735">
    <property type="protein sequence ID" value="SPD18995.1"/>
    <property type="molecule type" value="Genomic_DNA"/>
</dbReference>
<dbReference type="SUPFAM" id="SSF53098">
    <property type="entry name" value="Ribonuclease H-like"/>
    <property type="match status" value="1"/>
</dbReference>
<dbReference type="GO" id="GO:0008270">
    <property type="term" value="F:zinc ion binding"/>
    <property type="evidence" value="ECO:0007669"/>
    <property type="project" value="UniProtKB-KW"/>
</dbReference>
<keyword evidence="1" id="KW-0863">Zinc-finger</keyword>
<dbReference type="InterPro" id="IPR036691">
    <property type="entry name" value="Endo/exonu/phosph_ase_sf"/>
</dbReference>
<evidence type="ECO:0000259" key="4">
    <source>
        <dbReference type="PROSITE" id="PS50878"/>
    </source>
</evidence>
<feature type="domain" description="Reverse transcriptase" evidence="4">
    <location>
        <begin position="971"/>
        <end position="1252"/>
    </location>
</feature>
<reference evidence="6" key="1">
    <citation type="submission" date="2018-02" db="EMBL/GenBank/DDBJ databases">
        <authorList>
            <person name="Cohen D.B."/>
            <person name="Kent A.D."/>
        </authorList>
    </citation>
    <scope>NUCLEOTIDE SEQUENCE</scope>
</reference>
<organism evidence="6">
    <name type="scientific">Fagus sylvatica</name>
    <name type="common">Beechnut</name>
    <dbReference type="NCBI Taxonomy" id="28930"/>
    <lineage>
        <taxon>Eukaryota</taxon>
        <taxon>Viridiplantae</taxon>
        <taxon>Streptophyta</taxon>
        <taxon>Embryophyta</taxon>
        <taxon>Tracheophyta</taxon>
        <taxon>Spermatophyta</taxon>
        <taxon>Magnoliopsida</taxon>
        <taxon>eudicotyledons</taxon>
        <taxon>Gunneridae</taxon>
        <taxon>Pentapetalae</taxon>
        <taxon>rosids</taxon>
        <taxon>fabids</taxon>
        <taxon>Fagales</taxon>
        <taxon>Fagaceae</taxon>
        <taxon>Fagus</taxon>
    </lineage>
</organism>
<dbReference type="Gene3D" id="3.60.10.10">
    <property type="entry name" value="Endonuclease/exonuclease/phosphatase"/>
    <property type="match status" value="1"/>
</dbReference>
<feature type="region of interest" description="Disordered" evidence="2">
    <location>
        <begin position="373"/>
        <end position="398"/>
    </location>
</feature>
<sequence>MSDRPKEKDCVRSTSDSGEHFGHSTDDDGASHRSNKKHKYRHPLANPEVVSDAEHMPIGQLEVEPRSHVGTRKSSVSYKESLIGVIPEAYESAFFGSSMEEDGGDISDEEEEDEPPEDGEVVIKFPRELKQKIRAPWCTSLIVKVFGRSVGYLFLVNKLKNMWKSSGNFSCVDLGLGFFLIRFESKEGFEEVLKGGPWFIGEHFLSLRPWVPNFRASEASVSSIAVWVRLPKLPVEYYHKDSLFQIGSGLGSVLRVDFNTAAGTRGRFARLCIQIDIDKPLTRTVRVGKTRLAVIYEGVSLLCFHCGKIGHRREWCPIRTPEETEIPVANEQSKLEEEDKPKGFGPWMIVSRRKRQTKPAVLRDDRVLDRAAGPSAVQGHDSTRQDGLGATNCAAGSSDRIRRDETHQHGFSAIRRAARTSEGQGRDKTRVGFWYSPLDKASPNWRIRLGDQFIRIDKDVIELIRKDPLHVWGWYDVKIARAWSEITPAVQEEDPPLLTNMVWLQEISPFWNFLMDIPRIDGIHCPLRVRCQPLRELRFVQFLEEVYCATLPEFEERKVMLSTPIQFNWPGNRNALKLAQIAKCVPLSNLWIRCSELRGKGFLEYQFTSTVIRNNMWEMWPEKAWNSLEAEGTLFPPNNPPFMSSSEIGVNILTWNCRGVLNPCFRKALLDTLAAELARSFLFDGFLCTNTIGFAGGIWILWKTEAVEVGHLCSTEQEIHASVKVRGSNSLWLISAIYGSPRRSERRILWENLKIIAGLNNLPWVMLRDFNDILLCEEKWGVVEKAWATPALNLSITFSIFAALVSAWNKSKFGNIFHRKKRILTRLNGVQCALTSRPSESLYRIEKSLREDYFVILKLEEELWALKSRVGWVVEGDRNTKFFHTSTIGFVDLFSTSHLHPPSGFCLPMWALRILDQKALSLTAHVDANDGKMSLWSLKAFKAPGPDGLHPGFFQKCWPTVGDSVVKEVRQIFSTGRMPEYLNRTLISLIPKCLGPETLSQFRAISLCNTVYKIVTKIIVSRLRPIMGNLVSPFQAAFVPGRRGLDNVVIAQKLIHSIHRKKGRMGQFILKLDLKKAYDRLEWDFIREVLTFFKFPPSFVDLVLECMSTSSFSILVNGGQLENFKPSRGIRQGDPLSPYLFILCMEYLSLKILEACDNNSWKAIKASRTGPSFSHLFFTDDLILCTEASSNCCYTITRILEDFCLQSGQKVSLSKSKVFFSPNVNPTLRQHLCGILRVSSTPNLGKYLGFPLRSNGRSTRDFDFVVEKVQAKLSSWKAKLISPACRVILVQSVTSAIPAYYMQNVALPIRYYPNGIMDERLGTRRSGSSNWKGMKKGHEVFRKGLRWVVNNGQEISFWHDLWVGDRPLRSLVHGPLSSQEDSLRVCDVVEGVSMWNLSTLSLDIPTCIRESIKAISVCPNRPLADKHVWDSVGGEFKLGKAYSIACNKFSECSSLNPSFWIWKVRTSPRIMFFLWQCYHLSVPMREILASRGINIPTFCPRCLAPNESLIHMLRDCPDSIAFWSSFRFPSLGSHFYSASLFDWIHSNCIATSTHDHNIPWQTLFSFGIWSLWLRRNQFVFKPNSHFLDPVVNAISYASEFFYLIGSYSKVKNMISTPIKWVVPPLGWFKLNTDGSSLGNPGLAGGGGVIRNHVGDWVGSFSWAIGITTSVQAELRALKDGLNLAIDLGILNLEIEMDSLVAVELVNSITTPNAFLSTIVTNCRSLMKRI</sequence>